<proteinExistence type="inferred from homology"/>
<evidence type="ECO:0000256" key="5">
    <source>
        <dbReference type="SAM" id="MobiDB-lite"/>
    </source>
</evidence>
<keyword evidence="2" id="KW-0479">Metal-binding</keyword>
<evidence type="ECO:0000313" key="8">
    <source>
        <dbReference type="Proteomes" id="UP001296943"/>
    </source>
</evidence>
<accession>A0ABS2N5T2</accession>
<evidence type="ECO:0000256" key="4">
    <source>
        <dbReference type="ARBA" id="ARBA00022837"/>
    </source>
</evidence>
<dbReference type="InterPro" id="IPR024607">
    <property type="entry name" value="Sulfatase_CS"/>
</dbReference>
<dbReference type="InterPro" id="IPR000917">
    <property type="entry name" value="Sulfatase_N"/>
</dbReference>
<keyword evidence="4" id="KW-0106">Calcium</keyword>
<feature type="region of interest" description="Disordered" evidence="5">
    <location>
        <begin position="428"/>
        <end position="453"/>
    </location>
</feature>
<gene>
    <name evidence="7" type="ORF">JOC48_004030</name>
</gene>
<dbReference type="PANTHER" id="PTHR42693:SF53">
    <property type="entry name" value="ENDO-4-O-SULFATASE"/>
    <property type="match status" value="1"/>
</dbReference>
<dbReference type="InterPro" id="IPR017850">
    <property type="entry name" value="Alkaline_phosphatase_core_sf"/>
</dbReference>
<dbReference type="RefSeq" id="WP_204502109.1">
    <property type="nucleotide sequence ID" value="NZ_JAFBDR010000034.1"/>
</dbReference>
<name>A0ABS2N5T2_9BACI</name>
<dbReference type="EMBL" id="JAFBDR010000034">
    <property type="protein sequence ID" value="MBM7573466.1"/>
    <property type="molecule type" value="Genomic_DNA"/>
</dbReference>
<dbReference type="PANTHER" id="PTHR42693">
    <property type="entry name" value="ARYLSULFATASE FAMILY MEMBER"/>
    <property type="match status" value="1"/>
</dbReference>
<dbReference type="Gene3D" id="3.40.720.10">
    <property type="entry name" value="Alkaline Phosphatase, subunit A"/>
    <property type="match status" value="1"/>
</dbReference>
<dbReference type="CDD" id="cd16152">
    <property type="entry name" value="sulfatase_like"/>
    <property type="match status" value="1"/>
</dbReference>
<evidence type="ECO:0000256" key="2">
    <source>
        <dbReference type="ARBA" id="ARBA00022723"/>
    </source>
</evidence>
<reference evidence="7 8" key="1">
    <citation type="submission" date="2021-01" db="EMBL/GenBank/DDBJ databases">
        <title>Genomic Encyclopedia of Type Strains, Phase IV (KMG-IV): sequencing the most valuable type-strain genomes for metagenomic binning, comparative biology and taxonomic classification.</title>
        <authorList>
            <person name="Goeker M."/>
        </authorList>
    </citation>
    <scope>NUCLEOTIDE SEQUENCE [LARGE SCALE GENOMIC DNA]</scope>
    <source>
        <strain evidence="7 8">DSM 23711</strain>
    </source>
</reference>
<dbReference type="Gene3D" id="3.30.1120.10">
    <property type="match status" value="1"/>
</dbReference>
<dbReference type="Proteomes" id="UP001296943">
    <property type="component" value="Unassembled WGS sequence"/>
</dbReference>
<organism evidence="7 8">
    <name type="scientific">Aquibacillus albus</name>
    <dbReference type="NCBI Taxonomy" id="1168171"/>
    <lineage>
        <taxon>Bacteria</taxon>
        <taxon>Bacillati</taxon>
        <taxon>Bacillota</taxon>
        <taxon>Bacilli</taxon>
        <taxon>Bacillales</taxon>
        <taxon>Bacillaceae</taxon>
        <taxon>Aquibacillus</taxon>
    </lineage>
</organism>
<dbReference type="Pfam" id="PF00884">
    <property type="entry name" value="Sulfatase"/>
    <property type="match status" value="1"/>
</dbReference>
<dbReference type="InterPro" id="IPR050738">
    <property type="entry name" value="Sulfatase"/>
</dbReference>
<comment type="similarity">
    <text evidence="1">Belongs to the sulfatase family.</text>
</comment>
<feature type="compositionally biased region" description="Basic and acidic residues" evidence="5">
    <location>
        <begin position="441"/>
        <end position="453"/>
    </location>
</feature>
<sequence length="453" mass="51121">MLGSEKERPNVVVFFTDQQRWDTTGVHGNPLELTPNFDRMAKEGTHLYHSFTNHPVCGPARACMQTGLYGTTTGCYRNANPLPPDTKTLANYFKEGGYYTGYIGKWHLAAQEPVSKEKRGGYDYWLAANALEHTSEAYHTVLYDEDCQPVQLPGYRVDALTDAAIRFIDKKHDKEQPFFLFLSFLEPHHQNRSDDYPAPDGYREKYTSRWTPPDLAALGGTTQQHLGGYYGMVKRLDEALGRLMDALKSLNIKDNTIVLFSSDHGCHFKTRNDEYKRSCHESSIRVPTAITGPGFMGGGQKKELISLLDIPPTLLNAAGLHIPNDMAGNSILPLINGQKDGWPDDLFMQISESQVGRAIRTKKWKYSVSDPTKDGVTDSKSGSYVEEFLYDLEADPYELINLIGLKSHQQVTSQMRKRLLRRIEEVEKEQPVIQPAPLKESGQRKVTDQEILS</sequence>
<keyword evidence="8" id="KW-1185">Reference proteome</keyword>
<keyword evidence="3" id="KW-0378">Hydrolase</keyword>
<feature type="domain" description="Sulfatase N-terminal" evidence="6">
    <location>
        <begin position="9"/>
        <end position="319"/>
    </location>
</feature>
<comment type="caution">
    <text evidence="7">The sequence shown here is derived from an EMBL/GenBank/DDBJ whole genome shotgun (WGS) entry which is preliminary data.</text>
</comment>
<dbReference type="SUPFAM" id="SSF53649">
    <property type="entry name" value="Alkaline phosphatase-like"/>
    <property type="match status" value="1"/>
</dbReference>
<evidence type="ECO:0000259" key="6">
    <source>
        <dbReference type="Pfam" id="PF00884"/>
    </source>
</evidence>
<dbReference type="PROSITE" id="PS00149">
    <property type="entry name" value="SULFATASE_2"/>
    <property type="match status" value="1"/>
</dbReference>
<evidence type="ECO:0000256" key="3">
    <source>
        <dbReference type="ARBA" id="ARBA00022801"/>
    </source>
</evidence>
<evidence type="ECO:0000313" key="7">
    <source>
        <dbReference type="EMBL" id="MBM7573466.1"/>
    </source>
</evidence>
<protein>
    <submittedName>
        <fullName evidence="7">Arylsulfatase A-like enzyme</fullName>
    </submittedName>
</protein>
<evidence type="ECO:0000256" key="1">
    <source>
        <dbReference type="ARBA" id="ARBA00008779"/>
    </source>
</evidence>